<sequence>MIEYPLFNRLPSWSQVEVLTKKGTVVAQRHHKDWDITLYTLNNFFVELWVKPNLEIIGSFHSSVNPLAILEPYTEDIQLQDFYSF</sequence>
<dbReference type="AlphaFoldDB" id="A0A512B1D2"/>
<evidence type="ECO:0000313" key="1">
    <source>
        <dbReference type="EMBL" id="GEO05778.1"/>
    </source>
</evidence>
<name>A0A512B1D2_9BACT</name>
<dbReference type="RefSeq" id="WP_146900501.1">
    <property type="nucleotide sequence ID" value="NZ_BJYS01000027.1"/>
</dbReference>
<dbReference type="EMBL" id="BJYS01000027">
    <property type="protein sequence ID" value="GEO05778.1"/>
    <property type="molecule type" value="Genomic_DNA"/>
</dbReference>
<keyword evidence="2" id="KW-1185">Reference proteome</keyword>
<reference evidence="1 2" key="1">
    <citation type="submission" date="2019-07" db="EMBL/GenBank/DDBJ databases">
        <title>Whole genome shotgun sequence of Adhaeribacter aerolatus NBRC 106133.</title>
        <authorList>
            <person name="Hosoyama A."/>
            <person name="Uohara A."/>
            <person name="Ohji S."/>
            <person name="Ichikawa N."/>
        </authorList>
    </citation>
    <scope>NUCLEOTIDE SEQUENCE [LARGE SCALE GENOMIC DNA]</scope>
    <source>
        <strain evidence="1 2">NBRC 106133</strain>
    </source>
</reference>
<protein>
    <submittedName>
        <fullName evidence="1">Uncharacterized protein</fullName>
    </submittedName>
</protein>
<organism evidence="1 2">
    <name type="scientific">Adhaeribacter aerolatus</name>
    <dbReference type="NCBI Taxonomy" id="670289"/>
    <lineage>
        <taxon>Bacteria</taxon>
        <taxon>Pseudomonadati</taxon>
        <taxon>Bacteroidota</taxon>
        <taxon>Cytophagia</taxon>
        <taxon>Cytophagales</taxon>
        <taxon>Hymenobacteraceae</taxon>
        <taxon>Adhaeribacter</taxon>
    </lineage>
</organism>
<gene>
    <name evidence="1" type="ORF">AAE02nite_34420</name>
</gene>
<dbReference type="OrthoDB" id="853338at2"/>
<proteinExistence type="predicted"/>
<comment type="caution">
    <text evidence="1">The sequence shown here is derived from an EMBL/GenBank/DDBJ whole genome shotgun (WGS) entry which is preliminary data.</text>
</comment>
<accession>A0A512B1D2</accession>
<dbReference type="Proteomes" id="UP000321532">
    <property type="component" value="Unassembled WGS sequence"/>
</dbReference>
<evidence type="ECO:0000313" key="2">
    <source>
        <dbReference type="Proteomes" id="UP000321532"/>
    </source>
</evidence>